<protein>
    <submittedName>
        <fullName evidence="1">Uncharacterized protein</fullName>
    </submittedName>
</protein>
<feature type="non-terminal residue" evidence="1">
    <location>
        <position position="1"/>
    </location>
</feature>
<gene>
    <name evidence="1" type="ORF">SNEC2469_LOCUS388</name>
</gene>
<evidence type="ECO:0000313" key="2">
    <source>
        <dbReference type="Proteomes" id="UP000601435"/>
    </source>
</evidence>
<dbReference type="EMBL" id="CAJNJA010001881">
    <property type="protein sequence ID" value="CAE7161544.1"/>
    <property type="molecule type" value="Genomic_DNA"/>
</dbReference>
<name>A0A812IQY8_9DINO</name>
<feature type="non-terminal residue" evidence="1">
    <location>
        <position position="113"/>
    </location>
</feature>
<evidence type="ECO:0000313" key="1">
    <source>
        <dbReference type="EMBL" id="CAE7161544.1"/>
    </source>
</evidence>
<proteinExistence type="predicted"/>
<keyword evidence="2" id="KW-1185">Reference proteome</keyword>
<reference evidence="1" key="1">
    <citation type="submission" date="2021-02" db="EMBL/GenBank/DDBJ databases">
        <authorList>
            <person name="Dougan E. K."/>
            <person name="Rhodes N."/>
            <person name="Thang M."/>
            <person name="Chan C."/>
        </authorList>
    </citation>
    <scope>NUCLEOTIDE SEQUENCE</scope>
</reference>
<accession>A0A812IQY8</accession>
<dbReference type="OrthoDB" id="410307at2759"/>
<sequence length="113" mass="12844">DLIHRGGEDVHIVLSTYWRRFTDYITYVLSRYGISEGRVLGRTPGQGHLAGSCADDKVYESRSEEICHWLQEHPEVSGYVILDDRDTAGQGMLKPHFVHCRSDLGLTPEDVEK</sequence>
<comment type="caution">
    <text evidence="1">The sequence shown here is derived from an EMBL/GenBank/DDBJ whole genome shotgun (WGS) entry which is preliminary data.</text>
</comment>
<organism evidence="1 2">
    <name type="scientific">Symbiodinium necroappetens</name>
    <dbReference type="NCBI Taxonomy" id="1628268"/>
    <lineage>
        <taxon>Eukaryota</taxon>
        <taxon>Sar</taxon>
        <taxon>Alveolata</taxon>
        <taxon>Dinophyceae</taxon>
        <taxon>Suessiales</taxon>
        <taxon>Symbiodiniaceae</taxon>
        <taxon>Symbiodinium</taxon>
    </lineage>
</organism>
<dbReference type="AlphaFoldDB" id="A0A812IQY8"/>
<dbReference type="Proteomes" id="UP000601435">
    <property type="component" value="Unassembled WGS sequence"/>
</dbReference>
<dbReference type="Pfam" id="PF18143">
    <property type="entry name" value="HAD_SAK_2"/>
    <property type="match status" value="1"/>
</dbReference>